<protein>
    <recommendedName>
        <fullName evidence="1">Thioredoxin domain-containing protein</fullName>
    </recommendedName>
</protein>
<name>A0A382CYC3_9ZZZZ</name>
<evidence type="ECO:0000259" key="1">
    <source>
        <dbReference type="Pfam" id="PF00085"/>
    </source>
</evidence>
<evidence type="ECO:0000313" key="2">
    <source>
        <dbReference type="EMBL" id="SVB30317.1"/>
    </source>
</evidence>
<feature type="domain" description="Thioredoxin" evidence="1">
    <location>
        <begin position="40"/>
        <end position="120"/>
    </location>
</feature>
<sequence>MNKMQIFKWGLRTIWIIGLIIVFCTDIVIGQDRSSSTPEIEVINDDNFKSKISKGFVLVKFTAPYQYANLDPKLLDGIKGFEGCVIHEVDRSTVKKVVKKLRIRNYPSLALFHNGSKKKVWKADMDGIVDVTNKHIIKAIEDALAGDVF</sequence>
<proteinExistence type="predicted"/>
<dbReference type="SUPFAM" id="SSF52833">
    <property type="entry name" value="Thioredoxin-like"/>
    <property type="match status" value="1"/>
</dbReference>
<dbReference type="Pfam" id="PF00085">
    <property type="entry name" value="Thioredoxin"/>
    <property type="match status" value="1"/>
</dbReference>
<accession>A0A382CYC3</accession>
<gene>
    <name evidence="2" type="ORF">METZ01_LOCUS183171</name>
</gene>
<dbReference type="Gene3D" id="3.40.30.10">
    <property type="entry name" value="Glutaredoxin"/>
    <property type="match status" value="1"/>
</dbReference>
<dbReference type="InterPro" id="IPR036249">
    <property type="entry name" value="Thioredoxin-like_sf"/>
</dbReference>
<reference evidence="2" key="1">
    <citation type="submission" date="2018-05" db="EMBL/GenBank/DDBJ databases">
        <authorList>
            <person name="Lanie J.A."/>
            <person name="Ng W.-L."/>
            <person name="Kazmierczak K.M."/>
            <person name="Andrzejewski T.M."/>
            <person name="Davidsen T.M."/>
            <person name="Wayne K.J."/>
            <person name="Tettelin H."/>
            <person name="Glass J.I."/>
            <person name="Rusch D."/>
            <person name="Podicherti R."/>
            <person name="Tsui H.-C.T."/>
            <person name="Winkler M.E."/>
        </authorList>
    </citation>
    <scope>NUCLEOTIDE SEQUENCE</scope>
</reference>
<dbReference type="CDD" id="cd02961">
    <property type="entry name" value="PDI_a_family"/>
    <property type="match status" value="1"/>
</dbReference>
<organism evidence="2">
    <name type="scientific">marine metagenome</name>
    <dbReference type="NCBI Taxonomy" id="408172"/>
    <lineage>
        <taxon>unclassified sequences</taxon>
        <taxon>metagenomes</taxon>
        <taxon>ecological metagenomes</taxon>
    </lineage>
</organism>
<dbReference type="AlphaFoldDB" id="A0A382CYC3"/>
<dbReference type="EMBL" id="UINC01036406">
    <property type="protein sequence ID" value="SVB30317.1"/>
    <property type="molecule type" value="Genomic_DNA"/>
</dbReference>
<dbReference type="InterPro" id="IPR013766">
    <property type="entry name" value="Thioredoxin_domain"/>
</dbReference>